<sequence>MEQRSSEWDDLFELDPPHYGRDDHYLPIENEYHPFNSSAEEKCTKLFLHDDFITQKDSDHHHQRVMKKFREKMLWGKKGRRIKPFVMNFELVHSLGEAGVDTCSPQHFSLPFDVKISYKCQVILISDLKNHRIQVFHLLSNEYITSIPSPSKCPRYLYVEADYDGLNDALLFGCTNRPSVFKYDLNDILELSMNSISKVANSYIWKSTLFKQPQGIAVCQNRVYVADSYNQCLKVLDSCSGKLLSTIQVESSPYGVCFSPDYQVLYVGAHQSLIQAPTFKIESTHTIFVFQKSEKSQWEFKEKFGHVGPLDGALHFPDSFIIDYLTKHFIVSDSHNHRIVIYSPQNELFKSFSNGQLNNPKGICLNELTGELIVCDHENHRIMFFK</sequence>
<dbReference type="Pfam" id="PF01436">
    <property type="entry name" value="NHL"/>
    <property type="match status" value="2"/>
</dbReference>
<feature type="repeat" description="NHL" evidence="2">
    <location>
        <begin position="350"/>
        <end position="386"/>
    </location>
</feature>
<dbReference type="GO" id="GO:0008270">
    <property type="term" value="F:zinc ion binding"/>
    <property type="evidence" value="ECO:0007669"/>
    <property type="project" value="UniProtKB-KW"/>
</dbReference>
<dbReference type="Gene3D" id="2.40.10.500">
    <property type="match status" value="1"/>
</dbReference>
<dbReference type="InterPro" id="IPR001258">
    <property type="entry name" value="NHL_repeat"/>
</dbReference>
<evidence type="ECO:0000313" key="3">
    <source>
        <dbReference type="EMBL" id="KAG2372967.1"/>
    </source>
</evidence>
<dbReference type="InterPro" id="IPR015943">
    <property type="entry name" value="WD40/YVTN_repeat-like_dom_sf"/>
</dbReference>
<keyword evidence="4" id="KW-1185">Reference proteome</keyword>
<dbReference type="GeneID" id="68105451"/>
<dbReference type="PANTHER" id="PTHR24104:SF25">
    <property type="entry name" value="PROTEIN LIN-41"/>
    <property type="match status" value="1"/>
</dbReference>
<gene>
    <name evidence="3" type="ORF">C9374_012997</name>
</gene>
<protein>
    <submittedName>
        <fullName evidence="3">Uncharacterized protein</fullName>
    </submittedName>
</protein>
<comment type="caution">
    <text evidence="3">The sequence shown here is derived from an EMBL/GenBank/DDBJ whole genome shotgun (WGS) entry which is preliminary data.</text>
</comment>
<dbReference type="InterPro" id="IPR050952">
    <property type="entry name" value="TRIM-NHL_E3_ligases"/>
</dbReference>
<dbReference type="Proteomes" id="UP000816034">
    <property type="component" value="Unassembled WGS sequence"/>
</dbReference>
<dbReference type="CDD" id="cd05819">
    <property type="entry name" value="NHL"/>
    <property type="match status" value="1"/>
</dbReference>
<evidence type="ECO:0000313" key="4">
    <source>
        <dbReference type="Proteomes" id="UP000816034"/>
    </source>
</evidence>
<dbReference type="RefSeq" id="XP_044542141.1">
    <property type="nucleotide sequence ID" value="XM_044688824.1"/>
</dbReference>
<feature type="repeat" description="NHL" evidence="2">
    <location>
        <begin position="210"/>
        <end position="239"/>
    </location>
</feature>
<evidence type="ECO:0000256" key="2">
    <source>
        <dbReference type="PROSITE-ProRule" id="PRU00504"/>
    </source>
</evidence>
<dbReference type="GO" id="GO:0043161">
    <property type="term" value="P:proteasome-mediated ubiquitin-dependent protein catabolic process"/>
    <property type="evidence" value="ECO:0007669"/>
    <property type="project" value="TreeGrafter"/>
</dbReference>
<reference evidence="3 4" key="1">
    <citation type="journal article" date="2018" name="BMC Genomics">
        <title>The genome of Naegleria lovaniensis, the basis for a comparative approach to unravel pathogenicity factors of the human pathogenic amoeba N. fowleri.</title>
        <authorList>
            <person name="Liechti N."/>
            <person name="Schurch N."/>
            <person name="Bruggmann R."/>
            <person name="Wittwer M."/>
        </authorList>
    </citation>
    <scope>NUCLEOTIDE SEQUENCE [LARGE SCALE GENOMIC DNA]</scope>
    <source>
        <strain evidence="3 4">ATCC 30569</strain>
    </source>
</reference>
<accession>A0AA88KHK6</accession>
<feature type="repeat" description="NHL" evidence="2">
    <location>
        <begin position="301"/>
        <end position="345"/>
    </location>
</feature>
<dbReference type="AlphaFoldDB" id="A0AA88KHK6"/>
<dbReference type="InterPro" id="IPR011042">
    <property type="entry name" value="6-blade_b-propeller_TolB-like"/>
</dbReference>
<dbReference type="PANTHER" id="PTHR24104">
    <property type="entry name" value="E3 UBIQUITIN-PROTEIN LIGASE NHLRC1-RELATED"/>
    <property type="match status" value="1"/>
</dbReference>
<keyword evidence="1" id="KW-0677">Repeat</keyword>
<dbReference type="SUPFAM" id="SSF101898">
    <property type="entry name" value="NHL repeat"/>
    <property type="match status" value="1"/>
</dbReference>
<dbReference type="GO" id="GO:0000209">
    <property type="term" value="P:protein polyubiquitination"/>
    <property type="evidence" value="ECO:0007669"/>
    <property type="project" value="TreeGrafter"/>
</dbReference>
<proteinExistence type="predicted"/>
<dbReference type="Gene3D" id="2.120.10.30">
    <property type="entry name" value="TolB, C-terminal domain"/>
    <property type="match status" value="1"/>
</dbReference>
<dbReference type="Gene3D" id="2.130.10.10">
    <property type="entry name" value="YVTN repeat-like/Quinoprotein amine dehydrogenase"/>
    <property type="match status" value="1"/>
</dbReference>
<evidence type="ECO:0000256" key="1">
    <source>
        <dbReference type="ARBA" id="ARBA00022737"/>
    </source>
</evidence>
<dbReference type="PROSITE" id="PS51125">
    <property type="entry name" value="NHL"/>
    <property type="match status" value="3"/>
</dbReference>
<name>A0AA88KHK6_NAELO</name>
<dbReference type="EMBL" id="PYSW02000063">
    <property type="protein sequence ID" value="KAG2372967.1"/>
    <property type="molecule type" value="Genomic_DNA"/>
</dbReference>
<dbReference type="GO" id="GO:0061630">
    <property type="term" value="F:ubiquitin protein ligase activity"/>
    <property type="evidence" value="ECO:0007669"/>
    <property type="project" value="TreeGrafter"/>
</dbReference>
<organism evidence="3 4">
    <name type="scientific">Naegleria lovaniensis</name>
    <name type="common">Amoeba</name>
    <dbReference type="NCBI Taxonomy" id="51637"/>
    <lineage>
        <taxon>Eukaryota</taxon>
        <taxon>Discoba</taxon>
        <taxon>Heterolobosea</taxon>
        <taxon>Tetramitia</taxon>
        <taxon>Eutetramitia</taxon>
        <taxon>Vahlkampfiidae</taxon>
        <taxon>Naegleria</taxon>
    </lineage>
</organism>